<proteinExistence type="predicted"/>
<dbReference type="Proteomes" id="UP000770717">
    <property type="component" value="Unassembled WGS sequence"/>
</dbReference>
<gene>
    <name evidence="1" type="ORF">GDO78_020447</name>
</gene>
<comment type="caution">
    <text evidence="1">The sequence shown here is derived from an EMBL/GenBank/DDBJ whole genome shotgun (WGS) entry which is preliminary data.</text>
</comment>
<organism evidence="1 2">
    <name type="scientific">Eleutherodactylus coqui</name>
    <name type="common">Puerto Rican coqui</name>
    <dbReference type="NCBI Taxonomy" id="57060"/>
    <lineage>
        <taxon>Eukaryota</taxon>
        <taxon>Metazoa</taxon>
        <taxon>Chordata</taxon>
        <taxon>Craniata</taxon>
        <taxon>Vertebrata</taxon>
        <taxon>Euteleostomi</taxon>
        <taxon>Amphibia</taxon>
        <taxon>Batrachia</taxon>
        <taxon>Anura</taxon>
        <taxon>Neobatrachia</taxon>
        <taxon>Hyloidea</taxon>
        <taxon>Eleutherodactylidae</taxon>
        <taxon>Eleutherodactylinae</taxon>
        <taxon>Eleutherodactylus</taxon>
        <taxon>Eleutherodactylus</taxon>
    </lineage>
</organism>
<accession>A0A8J6EHQ4</accession>
<evidence type="ECO:0000313" key="2">
    <source>
        <dbReference type="Proteomes" id="UP000770717"/>
    </source>
</evidence>
<name>A0A8J6EHQ4_ELECQ</name>
<dbReference type="EMBL" id="WNTK01000516">
    <property type="protein sequence ID" value="KAG9469467.1"/>
    <property type="molecule type" value="Genomic_DNA"/>
</dbReference>
<reference evidence="1" key="1">
    <citation type="thesis" date="2020" institute="ProQuest LLC" country="789 East Eisenhower Parkway, Ann Arbor, MI, USA">
        <title>Comparative Genomics and Chromosome Evolution.</title>
        <authorList>
            <person name="Mudd A.B."/>
        </authorList>
    </citation>
    <scope>NUCLEOTIDE SEQUENCE</scope>
    <source>
        <strain evidence="1">HN-11 Male</strain>
        <tissue evidence="1">Kidney and liver</tissue>
    </source>
</reference>
<evidence type="ECO:0000313" key="1">
    <source>
        <dbReference type="EMBL" id="KAG9469467.1"/>
    </source>
</evidence>
<sequence>MEKRSSQFLCLSTPDLSQRWSCQYGGSMLSPRLPPSSPGQDPHSLDLEVPFWSLSNPPRSLPIRDYFEKYITRRKKSYKAKVEVIKGVGQG</sequence>
<protein>
    <submittedName>
        <fullName evidence="1">Uncharacterized protein</fullName>
    </submittedName>
</protein>
<dbReference type="AlphaFoldDB" id="A0A8J6EHQ4"/>
<keyword evidence="2" id="KW-1185">Reference proteome</keyword>